<feature type="coiled-coil region" evidence="1">
    <location>
        <begin position="298"/>
        <end position="325"/>
    </location>
</feature>
<feature type="chain" id="PRO_5004349379" evidence="2">
    <location>
        <begin position="20"/>
        <end position="331"/>
    </location>
</feature>
<reference evidence="3 4" key="1">
    <citation type="journal article" date="2014" name="PLoS ONE">
        <title>Grimontia indica AK16(T), sp. nov., Isolated from a Seawater Sample Reports the Presence of Pathogenic Genes Similar to Vibrio Genus.</title>
        <authorList>
            <person name="Singh A."/>
            <person name="Vaidya B."/>
            <person name="Khatri I."/>
            <person name="Srinivas T.N."/>
            <person name="Subramanian S."/>
            <person name="Korpole S."/>
            <person name="Pinnaka A.K."/>
        </authorList>
    </citation>
    <scope>NUCLEOTIDE SEQUENCE [LARGE SCALE GENOMIC DNA]</scope>
    <source>
        <strain evidence="3 4">AK16</strain>
    </source>
</reference>
<dbReference type="eggNOG" id="ENOG5034386">
    <property type="taxonomic scope" value="Bacteria"/>
</dbReference>
<keyword evidence="1" id="KW-0175">Coiled coil</keyword>
<dbReference type="EMBL" id="ANFM02000034">
    <property type="protein sequence ID" value="EOD78213.1"/>
    <property type="molecule type" value="Genomic_DNA"/>
</dbReference>
<keyword evidence="2" id="KW-0732">Signal</keyword>
<protein>
    <submittedName>
        <fullName evidence="3">Uncharacterized protein</fullName>
    </submittedName>
</protein>
<evidence type="ECO:0000313" key="3">
    <source>
        <dbReference type="EMBL" id="EOD78213.1"/>
    </source>
</evidence>
<evidence type="ECO:0000256" key="2">
    <source>
        <dbReference type="SAM" id="SignalP"/>
    </source>
</evidence>
<accession>R1GPQ7</accession>
<evidence type="ECO:0000256" key="1">
    <source>
        <dbReference type="SAM" id="Coils"/>
    </source>
</evidence>
<organism evidence="3 4">
    <name type="scientific">Grimontia indica</name>
    <dbReference type="NCBI Taxonomy" id="1056512"/>
    <lineage>
        <taxon>Bacteria</taxon>
        <taxon>Pseudomonadati</taxon>
        <taxon>Pseudomonadota</taxon>
        <taxon>Gammaproteobacteria</taxon>
        <taxon>Vibrionales</taxon>
        <taxon>Vibrionaceae</taxon>
        <taxon>Grimontia</taxon>
    </lineage>
</organism>
<keyword evidence="4" id="KW-1185">Reference proteome</keyword>
<evidence type="ECO:0000313" key="4">
    <source>
        <dbReference type="Proteomes" id="UP000011223"/>
    </source>
</evidence>
<dbReference type="AlphaFoldDB" id="R1GPQ7"/>
<name>R1GPQ7_9GAMM</name>
<dbReference type="Proteomes" id="UP000011223">
    <property type="component" value="Unassembled WGS sequence"/>
</dbReference>
<feature type="coiled-coil region" evidence="1">
    <location>
        <begin position="35"/>
        <end position="62"/>
    </location>
</feature>
<dbReference type="RefSeq" id="WP_002540633.1">
    <property type="nucleotide sequence ID" value="NZ_ANFM02000034.1"/>
</dbReference>
<gene>
    <name evidence="3" type="ORF">D515_02995</name>
</gene>
<sequence length="331" mass="37449">MKTTITKTILIMAVSAAHAENVPEFSHAPQCQVHQEQLNNINEGFKQQYDNYNDESEEVKDKSDDCGAWIKGDITWDITTMRFGTPSVTMKTQEWKFHVPQVTMKNERMSFDFVSTYMAPTKTGQYPEIYCTKHLIPKCTVKWSDIITYLPQFKTERKEIVIGIPHFKWEITSVKLDVPEFFIQQQEWKMHLPQFTATDGFIGCGEEVKNRSENLQSGISSTRSAQIKQSSAAMAGMFGCLRDDLMAKKAEVANKFNGSIMQMNQSIEAVKAAGADPTKLKDQSGKDVNLVANRDELLVKQTESLESFDNAISQLNEQEKKAIEKMTGSSV</sequence>
<proteinExistence type="predicted"/>
<comment type="caution">
    <text evidence="3">The sequence shown here is derived from an EMBL/GenBank/DDBJ whole genome shotgun (WGS) entry which is preliminary data.</text>
</comment>
<feature type="signal peptide" evidence="2">
    <location>
        <begin position="1"/>
        <end position="19"/>
    </location>
</feature>